<keyword evidence="1" id="KW-1133">Transmembrane helix</keyword>
<dbReference type="AlphaFoldDB" id="A0A3M7SBM7"/>
<name>A0A3M7SBM7_BRAPC</name>
<evidence type="ECO:0000256" key="1">
    <source>
        <dbReference type="SAM" id="Phobius"/>
    </source>
</evidence>
<keyword evidence="1" id="KW-0812">Transmembrane</keyword>
<evidence type="ECO:0000313" key="2">
    <source>
        <dbReference type="EMBL" id="RNA33224.1"/>
    </source>
</evidence>
<organism evidence="2 3">
    <name type="scientific">Brachionus plicatilis</name>
    <name type="common">Marine rotifer</name>
    <name type="synonym">Brachionus muelleri</name>
    <dbReference type="NCBI Taxonomy" id="10195"/>
    <lineage>
        <taxon>Eukaryota</taxon>
        <taxon>Metazoa</taxon>
        <taxon>Spiralia</taxon>
        <taxon>Gnathifera</taxon>
        <taxon>Rotifera</taxon>
        <taxon>Eurotatoria</taxon>
        <taxon>Monogononta</taxon>
        <taxon>Pseudotrocha</taxon>
        <taxon>Ploima</taxon>
        <taxon>Brachionidae</taxon>
        <taxon>Brachionus</taxon>
    </lineage>
</organism>
<keyword evidence="1" id="KW-0472">Membrane</keyword>
<comment type="caution">
    <text evidence="2">The sequence shown here is derived from an EMBL/GenBank/DDBJ whole genome shotgun (WGS) entry which is preliminary data.</text>
</comment>
<proteinExistence type="predicted"/>
<sequence length="126" mass="14400">MNSKRSSQLFNKFIFDTNKVVASKFLAVNLDLCGLLITVIYKQVCIGLSWQTLLNASVEFCQKTKHSICNGFDFLGIIAIFAVFIYSMSQKVRIKLVWLQPDLHVLQSQDFFKGIYPLIQDQETKG</sequence>
<evidence type="ECO:0000313" key="3">
    <source>
        <dbReference type="Proteomes" id="UP000276133"/>
    </source>
</evidence>
<protein>
    <submittedName>
        <fullName evidence="2">Uncharacterized protein</fullName>
    </submittedName>
</protein>
<gene>
    <name evidence="2" type="ORF">BpHYR1_014226</name>
</gene>
<accession>A0A3M7SBM7</accession>
<keyword evidence="3" id="KW-1185">Reference proteome</keyword>
<feature type="transmembrane region" description="Helical" evidence="1">
    <location>
        <begin position="72"/>
        <end position="89"/>
    </location>
</feature>
<dbReference type="Proteomes" id="UP000276133">
    <property type="component" value="Unassembled WGS sequence"/>
</dbReference>
<reference evidence="2 3" key="1">
    <citation type="journal article" date="2018" name="Sci. Rep.">
        <title>Genomic signatures of local adaptation to the degree of environmental predictability in rotifers.</title>
        <authorList>
            <person name="Franch-Gras L."/>
            <person name="Hahn C."/>
            <person name="Garcia-Roger E.M."/>
            <person name="Carmona M.J."/>
            <person name="Serra M."/>
            <person name="Gomez A."/>
        </authorList>
    </citation>
    <scope>NUCLEOTIDE SEQUENCE [LARGE SCALE GENOMIC DNA]</scope>
    <source>
        <strain evidence="2">HYR1</strain>
    </source>
</reference>
<dbReference type="EMBL" id="REGN01001667">
    <property type="protein sequence ID" value="RNA33224.1"/>
    <property type="molecule type" value="Genomic_DNA"/>
</dbReference>